<dbReference type="SUPFAM" id="SSF118196">
    <property type="entry name" value="YaeB-like"/>
    <property type="match status" value="1"/>
</dbReference>
<reference evidence="4 5" key="1">
    <citation type="submission" date="2016-11" db="EMBL/GenBank/DDBJ databases">
        <authorList>
            <person name="Jaros S."/>
            <person name="Januszkiewicz K."/>
            <person name="Wedrychowicz H."/>
        </authorList>
    </citation>
    <scope>NUCLEOTIDE SEQUENCE [LARGE SCALE GENOMIC DNA]</scope>
    <source>
        <strain evidence="4 5">DSM 18772</strain>
    </source>
</reference>
<dbReference type="PANTHER" id="PTHR12818">
    <property type="entry name" value="TRNA (ADENINE(37)-N6)-METHYLTRANSFERASE"/>
    <property type="match status" value="1"/>
</dbReference>
<sequence>MAEAEFSMKRIGVVETCYPEKFGIPRQPGLVKSARGKVVFDETFKNPDMIRGLEGFSHIWLVFVFHEAGEKPGRAMVRPPRLGGNERRGVFATRAPYRPNSIGLSVVELESVGEDGSLYLKGVDLVDGTPLLDVKPYIPFCDAVPDARGGFVSGVPETMEVIWGCEQPEDPEALEVIEESLAYDPRPAYKRDEEEREYGCAIAGYELRWQVRAGIATVLKCHPQQK</sequence>
<dbReference type="Pfam" id="PF01980">
    <property type="entry name" value="TrmO_N"/>
    <property type="match status" value="1"/>
</dbReference>
<keyword evidence="4" id="KW-0808">Transferase</keyword>
<dbReference type="Pfam" id="PF18389">
    <property type="entry name" value="TrmO_C"/>
    <property type="match status" value="1"/>
</dbReference>
<dbReference type="EMBL" id="FQYR01000004">
    <property type="protein sequence ID" value="SHJ64232.1"/>
    <property type="molecule type" value="Genomic_DNA"/>
</dbReference>
<dbReference type="InterPro" id="IPR023370">
    <property type="entry name" value="TrmO-like_N"/>
</dbReference>
<dbReference type="Gene3D" id="3.30.2310.10">
    <property type="entry name" value="YaeB-like"/>
    <property type="match status" value="1"/>
</dbReference>
<organism evidence="4 5">
    <name type="scientific">Rubritalea squalenifaciens DSM 18772</name>
    <dbReference type="NCBI Taxonomy" id="1123071"/>
    <lineage>
        <taxon>Bacteria</taxon>
        <taxon>Pseudomonadati</taxon>
        <taxon>Verrucomicrobiota</taxon>
        <taxon>Verrucomicrobiia</taxon>
        <taxon>Verrucomicrobiales</taxon>
        <taxon>Rubritaleaceae</taxon>
        <taxon>Rubritalea</taxon>
    </lineage>
</organism>
<dbReference type="STRING" id="1123071.SAMN02745181_2246"/>
<dbReference type="GO" id="GO:0008168">
    <property type="term" value="F:methyltransferase activity"/>
    <property type="evidence" value="ECO:0007669"/>
    <property type="project" value="UniProtKB-KW"/>
</dbReference>
<dbReference type="Proteomes" id="UP000184510">
    <property type="component" value="Unassembled WGS sequence"/>
</dbReference>
<feature type="domain" description="TsaA-like" evidence="3">
    <location>
        <begin position="8"/>
        <end position="146"/>
    </location>
</feature>
<evidence type="ECO:0000313" key="5">
    <source>
        <dbReference type="Proteomes" id="UP000184510"/>
    </source>
</evidence>
<dbReference type="InterPro" id="IPR036413">
    <property type="entry name" value="YaeB-like_sf"/>
</dbReference>
<evidence type="ECO:0000259" key="3">
    <source>
        <dbReference type="PROSITE" id="PS51668"/>
    </source>
</evidence>
<dbReference type="InParanoid" id="A0A1M6KZF1"/>
<dbReference type="PROSITE" id="PS01318">
    <property type="entry name" value="TSAA_1"/>
    <property type="match status" value="1"/>
</dbReference>
<dbReference type="InterPro" id="IPR040372">
    <property type="entry name" value="YaeB-like"/>
</dbReference>
<dbReference type="AlphaFoldDB" id="A0A1M6KZF1"/>
<proteinExistence type="inferred from homology"/>
<evidence type="ECO:0000313" key="4">
    <source>
        <dbReference type="EMBL" id="SHJ64232.1"/>
    </source>
</evidence>
<name>A0A1M6KZF1_9BACT</name>
<dbReference type="InterPro" id="IPR023368">
    <property type="entry name" value="UPF0066_cons_site"/>
</dbReference>
<dbReference type="CDD" id="cd09281">
    <property type="entry name" value="UPF0066"/>
    <property type="match status" value="1"/>
</dbReference>
<dbReference type="InterPro" id="IPR036414">
    <property type="entry name" value="YaeB_N_sf"/>
</dbReference>
<dbReference type="PROSITE" id="PS51668">
    <property type="entry name" value="TSAA_2"/>
    <property type="match status" value="1"/>
</dbReference>
<dbReference type="Gene3D" id="2.40.30.70">
    <property type="entry name" value="YaeB-like"/>
    <property type="match status" value="1"/>
</dbReference>
<evidence type="ECO:0000256" key="2">
    <source>
        <dbReference type="ARBA" id="ARBA00033753"/>
    </source>
</evidence>
<evidence type="ECO:0000256" key="1">
    <source>
        <dbReference type="ARBA" id="ARBA00022691"/>
    </source>
</evidence>
<dbReference type="InterPro" id="IPR041369">
    <property type="entry name" value="TrmO_C"/>
</dbReference>
<protein>
    <submittedName>
        <fullName evidence="4">tRNA-Thr(GGU) m(6)t(6)A37 methyltransferase TsaA</fullName>
    </submittedName>
</protein>
<gene>
    <name evidence="4" type="ORF">SAMN02745181_2246</name>
</gene>
<dbReference type="FunCoup" id="A0A1M6KZF1">
    <property type="interactions" value="52"/>
</dbReference>
<keyword evidence="5" id="KW-1185">Reference proteome</keyword>
<dbReference type="NCBIfam" id="TIGR00104">
    <property type="entry name" value="tRNA_TsaA"/>
    <property type="match status" value="1"/>
</dbReference>
<dbReference type="PANTHER" id="PTHR12818:SF0">
    <property type="entry name" value="TRNA (ADENINE(37)-N6)-METHYLTRANSFERASE"/>
    <property type="match status" value="1"/>
</dbReference>
<comment type="similarity">
    <text evidence="2">Belongs to the tRNA methyltransferase O family.</text>
</comment>
<accession>A0A1M6KZF1</accession>
<keyword evidence="1" id="KW-0949">S-adenosyl-L-methionine</keyword>
<dbReference type="GO" id="GO:0032259">
    <property type="term" value="P:methylation"/>
    <property type="evidence" value="ECO:0007669"/>
    <property type="project" value="UniProtKB-KW"/>
</dbReference>
<keyword evidence="4" id="KW-0489">Methyltransferase</keyword>